<reference evidence="1" key="2">
    <citation type="submission" date="2017-11" db="EMBL/GenBank/DDBJ databases">
        <authorList>
            <person name="Das S.K."/>
        </authorList>
    </citation>
    <scope>NUCLEOTIDE SEQUENCE</scope>
    <source>
        <strain evidence="1">S4-41</strain>
    </source>
</reference>
<reference evidence="1" key="1">
    <citation type="journal article" date="2015" name="Antonie Van Leeuwenhoek">
        <title>Comparative 16S rRNA signatures and multilocus sequence analysis for the genus Salinicola and description of Salinicola acroporae sp. nov., isolated from coral Acropora digitifera.</title>
        <authorList>
            <person name="Lepcha R.T."/>
            <person name="Poddar A."/>
            <person name="Schumann P."/>
            <person name="Das S.K."/>
        </authorList>
    </citation>
    <scope>NUCLEOTIDE SEQUENCE</scope>
    <source>
        <strain evidence="1">S4-41</strain>
    </source>
</reference>
<accession>A0ABT6I1L4</accession>
<evidence type="ECO:0000313" key="1">
    <source>
        <dbReference type="EMBL" id="MDH4571392.1"/>
    </source>
</evidence>
<name>A0ABT6I1L4_9GAMM</name>
<comment type="caution">
    <text evidence="1">The sequence shown here is derived from an EMBL/GenBank/DDBJ whole genome shotgun (WGS) entry which is preliminary data.</text>
</comment>
<evidence type="ECO:0000313" key="2">
    <source>
        <dbReference type="Proteomes" id="UP001162135"/>
    </source>
</evidence>
<dbReference type="Proteomes" id="UP001162135">
    <property type="component" value="Unassembled WGS sequence"/>
</dbReference>
<proteinExistence type="predicted"/>
<organism evidence="1 2">
    <name type="scientific">Salinicola acroporae</name>
    <dbReference type="NCBI Taxonomy" id="1541440"/>
    <lineage>
        <taxon>Bacteria</taxon>
        <taxon>Pseudomonadati</taxon>
        <taxon>Pseudomonadota</taxon>
        <taxon>Gammaproteobacteria</taxon>
        <taxon>Oceanospirillales</taxon>
        <taxon>Halomonadaceae</taxon>
        <taxon>Salinicola</taxon>
    </lineage>
</organism>
<gene>
    <name evidence="1" type="ORF">CUR86_02230</name>
</gene>
<sequence length="26" mass="2948">MSYLMLAVALATAVYLLATLCWPERF</sequence>
<dbReference type="EMBL" id="PGFS01000001">
    <property type="protein sequence ID" value="MDH4571392.1"/>
    <property type="molecule type" value="Genomic_DNA"/>
</dbReference>
<protein>
    <submittedName>
        <fullName evidence="1">Potassium-transporting ATPase subunit F</fullName>
    </submittedName>
</protein>
<keyword evidence="2" id="KW-1185">Reference proteome</keyword>